<dbReference type="STRING" id="228957.SAMN04488008_102218"/>
<evidence type="ECO:0000313" key="2">
    <source>
        <dbReference type="Proteomes" id="UP000198990"/>
    </source>
</evidence>
<dbReference type="Proteomes" id="UP000198990">
    <property type="component" value="Unassembled WGS sequence"/>
</dbReference>
<accession>A0A1H7K3D9</accession>
<sequence length="49" mass="5742">MFEVRVLVFKEFFCGRNGFEQITISLNFFQNYLALAFANTTKTDSIQIK</sequence>
<gene>
    <name evidence="1" type="ORF">SAMN04488008_102218</name>
</gene>
<organism evidence="1 2">
    <name type="scientific">Maribacter orientalis</name>
    <dbReference type="NCBI Taxonomy" id="228957"/>
    <lineage>
        <taxon>Bacteria</taxon>
        <taxon>Pseudomonadati</taxon>
        <taxon>Bacteroidota</taxon>
        <taxon>Flavobacteriia</taxon>
        <taxon>Flavobacteriales</taxon>
        <taxon>Flavobacteriaceae</taxon>
        <taxon>Maribacter</taxon>
    </lineage>
</organism>
<dbReference type="AlphaFoldDB" id="A0A1H7K3D9"/>
<reference evidence="2" key="1">
    <citation type="submission" date="2016-10" db="EMBL/GenBank/DDBJ databases">
        <authorList>
            <person name="Varghese N."/>
            <person name="Submissions S."/>
        </authorList>
    </citation>
    <scope>NUCLEOTIDE SEQUENCE [LARGE SCALE GENOMIC DNA]</scope>
    <source>
        <strain evidence="2">DSM 16471</strain>
    </source>
</reference>
<dbReference type="EMBL" id="FNZN01000002">
    <property type="protein sequence ID" value="SEK81378.1"/>
    <property type="molecule type" value="Genomic_DNA"/>
</dbReference>
<proteinExistence type="predicted"/>
<keyword evidence="2" id="KW-1185">Reference proteome</keyword>
<protein>
    <submittedName>
        <fullName evidence="1">Uncharacterized protein</fullName>
    </submittedName>
</protein>
<evidence type="ECO:0000313" key="1">
    <source>
        <dbReference type="EMBL" id="SEK81378.1"/>
    </source>
</evidence>
<name>A0A1H7K3D9_9FLAO</name>